<evidence type="ECO:0000256" key="2">
    <source>
        <dbReference type="ARBA" id="ARBA00022448"/>
    </source>
</evidence>
<organism evidence="6 7">
    <name type="scientific">Ornithinibacillus xuwenensis</name>
    <dbReference type="NCBI Taxonomy" id="3144668"/>
    <lineage>
        <taxon>Bacteria</taxon>
        <taxon>Bacillati</taxon>
        <taxon>Bacillota</taxon>
        <taxon>Bacilli</taxon>
        <taxon>Bacillales</taxon>
        <taxon>Bacillaceae</taxon>
        <taxon>Ornithinibacillus</taxon>
    </lineage>
</organism>
<dbReference type="PROSITE" id="PS50893">
    <property type="entry name" value="ABC_TRANSPORTER_2"/>
    <property type="match status" value="1"/>
</dbReference>
<evidence type="ECO:0000313" key="6">
    <source>
        <dbReference type="EMBL" id="MEN2768159.1"/>
    </source>
</evidence>
<keyword evidence="4 6" id="KW-0067">ATP-binding</keyword>
<dbReference type="InterPro" id="IPR003593">
    <property type="entry name" value="AAA+_ATPase"/>
</dbReference>
<dbReference type="InterPro" id="IPR027417">
    <property type="entry name" value="P-loop_NTPase"/>
</dbReference>
<comment type="caution">
    <text evidence="6">The sequence shown here is derived from an EMBL/GenBank/DDBJ whole genome shotgun (WGS) entry which is preliminary data.</text>
</comment>
<evidence type="ECO:0000256" key="4">
    <source>
        <dbReference type="ARBA" id="ARBA00022840"/>
    </source>
</evidence>
<dbReference type="PROSITE" id="PS00211">
    <property type="entry name" value="ABC_TRANSPORTER_1"/>
    <property type="match status" value="1"/>
</dbReference>
<gene>
    <name evidence="6" type="ORF">ABC228_13330</name>
</gene>
<dbReference type="Proteomes" id="UP001444625">
    <property type="component" value="Unassembled WGS sequence"/>
</dbReference>
<dbReference type="GO" id="GO:0005524">
    <property type="term" value="F:ATP binding"/>
    <property type="evidence" value="ECO:0007669"/>
    <property type="project" value="UniProtKB-KW"/>
</dbReference>
<evidence type="ECO:0000259" key="5">
    <source>
        <dbReference type="PROSITE" id="PS50893"/>
    </source>
</evidence>
<dbReference type="CDD" id="cd03255">
    <property type="entry name" value="ABC_MJ0796_LolCDE_FtsE"/>
    <property type="match status" value="1"/>
</dbReference>
<reference evidence="6 7" key="1">
    <citation type="submission" date="2024-05" db="EMBL/GenBank/DDBJ databases">
        <authorList>
            <person name="Haq I."/>
            <person name="Ullah Z."/>
            <person name="Ahmad R."/>
            <person name="Li M."/>
            <person name="Tong Y."/>
        </authorList>
    </citation>
    <scope>NUCLEOTIDE SEQUENCE [LARGE SCALE GENOMIC DNA]</scope>
    <source>
        <strain evidence="6 7">16A2E</strain>
    </source>
</reference>
<dbReference type="PANTHER" id="PTHR42798:SF2">
    <property type="entry name" value="ABC TRANSPORTER ATP-BINDING PROTEIN MG467-RELATED"/>
    <property type="match status" value="1"/>
</dbReference>
<dbReference type="Gene3D" id="3.40.50.300">
    <property type="entry name" value="P-loop containing nucleotide triphosphate hydrolases"/>
    <property type="match status" value="1"/>
</dbReference>
<proteinExistence type="inferred from homology"/>
<keyword evidence="2" id="KW-0813">Transport</keyword>
<dbReference type="PANTHER" id="PTHR42798">
    <property type="entry name" value="LIPOPROTEIN-RELEASING SYSTEM ATP-BINDING PROTEIN LOLD"/>
    <property type="match status" value="1"/>
</dbReference>
<keyword evidence="3" id="KW-0547">Nucleotide-binding</keyword>
<dbReference type="InterPro" id="IPR017911">
    <property type="entry name" value="MacB-like_ATP-bd"/>
</dbReference>
<protein>
    <submittedName>
        <fullName evidence="6">ABC transporter ATP-binding protein</fullName>
    </submittedName>
</protein>
<dbReference type="InterPro" id="IPR017871">
    <property type="entry name" value="ABC_transporter-like_CS"/>
</dbReference>
<evidence type="ECO:0000313" key="7">
    <source>
        <dbReference type="Proteomes" id="UP001444625"/>
    </source>
</evidence>
<name>A0ABU9XIN4_9BACI</name>
<dbReference type="InterPro" id="IPR003439">
    <property type="entry name" value="ABC_transporter-like_ATP-bd"/>
</dbReference>
<dbReference type="SMART" id="SM00382">
    <property type="entry name" value="AAA"/>
    <property type="match status" value="1"/>
</dbReference>
<evidence type="ECO:0000256" key="3">
    <source>
        <dbReference type="ARBA" id="ARBA00022741"/>
    </source>
</evidence>
<keyword evidence="7" id="KW-1185">Reference proteome</keyword>
<dbReference type="RefSeq" id="WP_345825640.1">
    <property type="nucleotide sequence ID" value="NZ_JBDIML010000004.1"/>
</dbReference>
<dbReference type="SUPFAM" id="SSF52540">
    <property type="entry name" value="P-loop containing nucleoside triphosphate hydrolases"/>
    <property type="match status" value="1"/>
</dbReference>
<dbReference type="EMBL" id="JBDIML010000004">
    <property type="protein sequence ID" value="MEN2768159.1"/>
    <property type="molecule type" value="Genomic_DNA"/>
</dbReference>
<accession>A0ABU9XIN4</accession>
<comment type="similarity">
    <text evidence="1">Belongs to the ABC transporter superfamily.</text>
</comment>
<feature type="domain" description="ABC transporter" evidence="5">
    <location>
        <begin position="5"/>
        <end position="234"/>
    </location>
</feature>
<evidence type="ECO:0000256" key="1">
    <source>
        <dbReference type="ARBA" id="ARBA00005417"/>
    </source>
</evidence>
<sequence length="234" mass="25837">MSSIVKIEAINKSYQSGNSFFQALSNVSLQVEKGEIVVVLGPSGSGKSTMLNAIGAIDEVDSGKICIDQQDITQFNNHQLVNYRREEIGFVFQMYNLIPNLTVYENIELTANICSNPLPIQEVIDAVGLNGMEDRFPRELSGGQQQRVSIARAVVKTPKLLLCDEPTGALDSNTSKEILNLIEKINKEYNTTVLIITHNQAISEMANRVVTLKDGKIESDVVNEHIKSAEGIEW</sequence>
<dbReference type="Pfam" id="PF00005">
    <property type="entry name" value="ABC_tran"/>
    <property type="match status" value="1"/>
</dbReference>